<protein>
    <submittedName>
        <fullName evidence="2">Glycosyltransferase</fullName>
    </submittedName>
</protein>
<name>A0ABX5QCP4_9MICO</name>
<dbReference type="SUPFAM" id="SSF53448">
    <property type="entry name" value="Nucleotide-diphospho-sugar transferases"/>
    <property type="match status" value="2"/>
</dbReference>
<accession>A0ABX5QCP4</accession>
<sequence>MPQISVLIPIFNVEKYLRECLDSVVNQTFRDLEIICINDGSTDGSLAIIEEYARRDPRIVIIDKANSGYGDSMNHGLDRATGEYIAIVESDDWVELDMFEELHDLATEHGVEVVKSNYFTYYADPERKALSDEKIELVRAHEVGRVIDPSKNIDIFFQQPAIWSAIYRRDFLVANGIRFLPTPGASYQDTSFAFKVWSSAHRVVYTSDAFLHYRRDNEASSVNNAGKVFCVSDEYAEIERFAAERDLSTEIWRILRLSKWGAYAWNIDRLQADLAPDFIALASEQFKADLESGRFNFEFCDVNQAREISEIIERPERVIERKQAQDAAKVSVVMPFFNVEEYLRKCIDSVLGQTLSEVELILVDDGSVDASSDIAEEYFRNDPRVRLVSLRNSGQAIARNRGMELAHADYIAFIDGDDYYEPDSLEKMRDALVEHDVDFVVGSIRPVFEPGIRSAMEKFQDQHYYEVRRTGLQQVTSELLLDLDASVCNKMFVRESVENRGIEFPEGLRFEDAYFVNAYGFTSSTAFFLEPEDYVYNYVRRAGSTMSTTFGRSNTAKDHLTVAFRLFDLLEKHELTEKYGVYYMRMLDQYATFAFQHSEERDHAEIWRKLRYFVDTHREQLAQMDAYALRNLEHRVYRGVLGRLNKTPGLRRIVFRAGRTVQNSLAGIMPKLSVTHRARQNIHADITLLRQQVAGSTAALSAQLNSQRRRIAEIADQVDQLVGDREKADCAKSTKGASKK</sequence>
<dbReference type="InterPro" id="IPR029044">
    <property type="entry name" value="Nucleotide-diphossugar_trans"/>
</dbReference>
<proteinExistence type="predicted"/>
<dbReference type="Pfam" id="PF00535">
    <property type="entry name" value="Glycos_transf_2"/>
    <property type="match status" value="2"/>
</dbReference>
<feature type="domain" description="Glycosyltransferase 2-like" evidence="1">
    <location>
        <begin position="5"/>
        <end position="134"/>
    </location>
</feature>
<dbReference type="CDD" id="cd00761">
    <property type="entry name" value="Glyco_tranf_GTA_type"/>
    <property type="match status" value="2"/>
</dbReference>
<gene>
    <name evidence="2" type="ORF">Leucomu_01805</name>
</gene>
<dbReference type="InterPro" id="IPR001173">
    <property type="entry name" value="Glyco_trans_2-like"/>
</dbReference>
<dbReference type="Gene3D" id="3.90.550.10">
    <property type="entry name" value="Spore Coat Polysaccharide Biosynthesis Protein SpsA, Chain A"/>
    <property type="match status" value="2"/>
</dbReference>
<organism evidence="2 3">
    <name type="scientific">Leucobacter muris</name>
    <dbReference type="NCBI Taxonomy" id="1935379"/>
    <lineage>
        <taxon>Bacteria</taxon>
        <taxon>Bacillati</taxon>
        <taxon>Actinomycetota</taxon>
        <taxon>Actinomycetes</taxon>
        <taxon>Micrococcales</taxon>
        <taxon>Microbacteriaceae</taxon>
        <taxon>Leucobacter</taxon>
    </lineage>
</organism>
<dbReference type="Proteomes" id="UP000285768">
    <property type="component" value="Chromosome"/>
</dbReference>
<evidence type="ECO:0000313" key="2">
    <source>
        <dbReference type="EMBL" id="QAB16836.1"/>
    </source>
</evidence>
<keyword evidence="3" id="KW-1185">Reference proteome</keyword>
<feature type="domain" description="Glycosyltransferase 2-like" evidence="1">
    <location>
        <begin position="331"/>
        <end position="498"/>
    </location>
</feature>
<dbReference type="PANTHER" id="PTHR22916:SF3">
    <property type="entry name" value="UDP-GLCNAC:BETAGAL BETA-1,3-N-ACETYLGLUCOSAMINYLTRANSFERASE-LIKE PROTEIN 1"/>
    <property type="match status" value="1"/>
</dbReference>
<dbReference type="EMBL" id="CP035037">
    <property type="protein sequence ID" value="QAB16836.1"/>
    <property type="molecule type" value="Genomic_DNA"/>
</dbReference>
<evidence type="ECO:0000259" key="1">
    <source>
        <dbReference type="Pfam" id="PF00535"/>
    </source>
</evidence>
<dbReference type="PANTHER" id="PTHR22916">
    <property type="entry name" value="GLYCOSYLTRANSFERASE"/>
    <property type="match status" value="1"/>
</dbReference>
<dbReference type="RefSeq" id="WP_128386156.1">
    <property type="nucleotide sequence ID" value="NZ_CP035037.1"/>
</dbReference>
<reference evidence="2 3" key="1">
    <citation type="submission" date="2019-01" db="EMBL/GenBank/DDBJ databases">
        <title>Leucobacter muris sp. nov. isolated from the nose of a laboratory mouse.</title>
        <authorList>
            <person name="Benga L."/>
            <person name="Sproeer C."/>
            <person name="Schumann P."/>
            <person name="Verbarg S."/>
            <person name="Bunk B."/>
            <person name="Engelhardt E."/>
            <person name="Benten P.M."/>
            <person name="Sager M."/>
        </authorList>
    </citation>
    <scope>NUCLEOTIDE SEQUENCE [LARGE SCALE GENOMIC DNA]</scope>
    <source>
        <strain evidence="2 3">DSM 101948</strain>
    </source>
</reference>
<evidence type="ECO:0000313" key="3">
    <source>
        <dbReference type="Proteomes" id="UP000285768"/>
    </source>
</evidence>